<comment type="caution">
    <text evidence="1">The sequence shown here is derived from an EMBL/GenBank/DDBJ whole genome shotgun (WGS) entry which is preliminary data.</text>
</comment>
<protein>
    <submittedName>
        <fullName evidence="1">Uncharacterized protein</fullName>
    </submittedName>
</protein>
<evidence type="ECO:0000313" key="2">
    <source>
        <dbReference type="Proteomes" id="UP001055811"/>
    </source>
</evidence>
<organism evidence="1 2">
    <name type="scientific">Cichorium intybus</name>
    <name type="common">Chicory</name>
    <dbReference type="NCBI Taxonomy" id="13427"/>
    <lineage>
        <taxon>Eukaryota</taxon>
        <taxon>Viridiplantae</taxon>
        <taxon>Streptophyta</taxon>
        <taxon>Embryophyta</taxon>
        <taxon>Tracheophyta</taxon>
        <taxon>Spermatophyta</taxon>
        <taxon>Magnoliopsida</taxon>
        <taxon>eudicotyledons</taxon>
        <taxon>Gunneridae</taxon>
        <taxon>Pentapetalae</taxon>
        <taxon>asterids</taxon>
        <taxon>campanulids</taxon>
        <taxon>Asterales</taxon>
        <taxon>Asteraceae</taxon>
        <taxon>Cichorioideae</taxon>
        <taxon>Cichorieae</taxon>
        <taxon>Cichoriinae</taxon>
        <taxon>Cichorium</taxon>
    </lineage>
</organism>
<sequence length="145" mass="15835">MLSISSGDEDVVDQKNTNVGGGKDDDKGNLLGGRNLLKDVANNWSSSSLANHLMCKPNIQISIHGDDEFWYMNHSDSHAETNHLTTGRAHEAYHEVLVTIEGILFGVVIPFAVIFTGGIKPLFWKPVVSIGAIDLPSYDIDLTPF</sequence>
<dbReference type="EMBL" id="CM042014">
    <property type="protein sequence ID" value="KAI3723794.1"/>
    <property type="molecule type" value="Genomic_DNA"/>
</dbReference>
<reference evidence="1 2" key="2">
    <citation type="journal article" date="2022" name="Mol. Ecol. Resour.">
        <title>The genomes of chicory, endive, great burdock and yacon provide insights into Asteraceae paleo-polyploidization history and plant inulin production.</title>
        <authorList>
            <person name="Fan W."/>
            <person name="Wang S."/>
            <person name="Wang H."/>
            <person name="Wang A."/>
            <person name="Jiang F."/>
            <person name="Liu H."/>
            <person name="Zhao H."/>
            <person name="Xu D."/>
            <person name="Zhang Y."/>
        </authorList>
    </citation>
    <scope>NUCLEOTIDE SEQUENCE [LARGE SCALE GENOMIC DNA]</scope>
    <source>
        <strain evidence="2">cv. Punajuju</strain>
        <tissue evidence="1">Leaves</tissue>
    </source>
</reference>
<proteinExistence type="predicted"/>
<reference evidence="2" key="1">
    <citation type="journal article" date="2022" name="Mol. Ecol. Resour.">
        <title>The genomes of chicory, endive, great burdock and yacon provide insights into Asteraceae palaeo-polyploidization history and plant inulin production.</title>
        <authorList>
            <person name="Fan W."/>
            <person name="Wang S."/>
            <person name="Wang H."/>
            <person name="Wang A."/>
            <person name="Jiang F."/>
            <person name="Liu H."/>
            <person name="Zhao H."/>
            <person name="Xu D."/>
            <person name="Zhang Y."/>
        </authorList>
    </citation>
    <scope>NUCLEOTIDE SEQUENCE [LARGE SCALE GENOMIC DNA]</scope>
    <source>
        <strain evidence="2">cv. Punajuju</strain>
    </source>
</reference>
<evidence type="ECO:0000313" key="1">
    <source>
        <dbReference type="EMBL" id="KAI3723794.1"/>
    </source>
</evidence>
<gene>
    <name evidence="1" type="ORF">L2E82_35552</name>
</gene>
<name>A0ACB9BP85_CICIN</name>
<dbReference type="Proteomes" id="UP001055811">
    <property type="component" value="Linkage Group LG06"/>
</dbReference>
<accession>A0ACB9BP85</accession>
<keyword evidence="2" id="KW-1185">Reference proteome</keyword>